<feature type="transmembrane region" description="Helical" evidence="6">
    <location>
        <begin position="330"/>
        <end position="350"/>
    </location>
</feature>
<comment type="caution">
    <text evidence="9">The sequence shown here is derived from an EMBL/GenBank/DDBJ whole genome shotgun (WGS) entry which is preliminary data.</text>
</comment>
<keyword evidence="5 6" id="KW-0472">Membrane</keyword>
<keyword evidence="3 6" id="KW-0812">Transmembrane</keyword>
<feature type="transmembrane region" description="Helical" evidence="6">
    <location>
        <begin position="479"/>
        <end position="499"/>
    </location>
</feature>
<feature type="transmembrane region" description="Helical" evidence="6">
    <location>
        <begin position="30"/>
        <end position="49"/>
    </location>
</feature>
<keyword evidence="12" id="KW-1185">Reference proteome</keyword>
<evidence type="ECO:0000259" key="7">
    <source>
        <dbReference type="Pfam" id="PF03772"/>
    </source>
</evidence>
<feature type="transmembrane region" description="Helical" evidence="6">
    <location>
        <begin position="252"/>
        <end position="273"/>
    </location>
</feature>
<evidence type="ECO:0000313" key="11">
    <source>
        <dbReference type="Proteomes" id="UP001138672"/>
    </source>
</evidence>
<feature type="transmembrane region" description="Helical" evidence="6">
    <location>
        <begin position="7"/>
        <end position="24"/>
    </location>
</feature>
<keyword evidence="4 6" id="KW-1133">Transmembrane helix</keyword>
<dbReference type="Proteomes" id="UP001138672">
    <property type="component" value="Unassembled WGS sequence"/>
</dbReference>
<evidence type="ECO:0000256" key="5">
    <source>
        <dbReference type="ARBA" id="ARBA00023136"/>
    </source>
</evidence>
<feature type="transmembrane region" description="Helical" evidence="6">
    <location>
        <begin position="448"/>
        <end position="467"/>
    </location>
</feature>
<dbReference type="GO" id="GO:0005886">
    <property type="term" value="C:plasma membrane"/>
    <property type="evidence" value="ECO:0007669"/>
    <property type="project" value="UniProtKB-SubCell"/>
</dbReference>
<dbReference type="PANTHER" id="PTHR30619:SF1">
    <property type="entry name" value="RECOMBINATION PROTEIN 2"/>
    <property type="match status" value="1"/>
</dbReference>
<feature type="transmembrane region" description="Helical" evidence="6">
    <location>
        <begin position="384"/>
        <end position="407"/>
    </location>
</feature>
<feature type="transmembrane region" description="Helical" evidence="6">
    <location>
        <begin position="356"/>
        <end position="377"/>
    </location>
</feature>
<accession>A0A9X1C8W5</accession>
<organism evidence="9 11">
    <name type="scientific">Formosa algae</name>
    <dbReference type="NCBI Taxonomy" id="225843"/>
    <lineage>
        <taxon>Bacteria</taxon>
        <taxon>Pseudomonadati</taxon>
        <taxon>Bacteroidota</taxon>
        <taxon>Flavobacteriia</taxon>
        <taxon>Flavobacteriales</taxon>
        <taxon>Flavobacteriaceae</taxon>
        <taxon>Formosa</taxon>
    </lineage>
</organism>
<gene>
    <name evidence="9" type="ORF">J2Z56_001099</name>
    <name evidence="10" type="ORF">J2Z57_000392</name>
</gene>
<feature type="transmembrane region" description="Helical" evidence="6">
    <location>
        <begin position="58"/>
        <end position="77"/>
    </location>
</feature>
<name>A0A9X1C8W5_9FLAO</name>
<dbReference type="EMBL" id="JAUSUU010000001">
    <property type="protein sequence ID" value="MDQ0333970.1"/>
    <property type="molecule type" value="Genomic_DNA"/>
</dbReference>
<protein>
    <submittedName>
        <fullName evidence="9">Competence protein ComEC</fullName>
    </submittedName>
</protein>
<evidence type="ECO:0000256" key="3">
    <source>
        <dbReference type="ARBA" id="ARBA00022692"/>
    </source>
</evidence>
<dbReference type="NCBIfam" id="TIGR00360">
    <property type="entry name" value="ComEC_N-term"/>
    <property type="match status" value="1"/>
</dbReference>
<evidence type="ECO:0000256" key="2">
    <source>
        <dbReference type="ARBA" id="ARBA00022475"/>
    </source>
</evidence>
<feature type="domain" description="DUF4131" evidence="8">
    <location>
        <begin position="31"/>
        <end position="186"/>
    </location>
</feature>
<evidence type="ECO:0000256" key="4">
    <source>
        <dbReference type="ARBA" id="ARBA00022989"/>
    </source>
</evidence>
<sequence>MKLSRFIIVKLTLFLILGICLGYFTHFPLLWSVATCAILLGILGLLLVLNSSSYKPPISFGLIAFLLMIAIGVLTVASHNQALQSSHYSHLKTPKSRITFKIKTVLKPNTYYYKYVIDILKVNNHLVTGTALLNIKKDSLTNTYFIDDVFVAADTLQDILPPLNPNQFNYKAYLERQYIYHQMTTTPTKLLKLKKSKSTLLGEAYQLNRHINNRLQTYPFGADELAIMNALFLGQRQDISASLYTNYTKAGVIHILAVSGLHVGILLMILNYLLAPLERFTHGKILKTILIIIIMWCFAFLTGLSPSVSRATLMFTLVAISINSNRPSNIFNTVAISAFLLLLWKPLLLFDVGFQLSYAAVLSIITFQPTLNSLWYPKHKLSKLLWNTLTVTTAAQIGVLPLSIYYFHQFPGLFFLSNVLIVPVLGYVLGLGILIITLAMLQLLPNILVTLFNETITIMNAIVNWIAAQDAFIFDSLTLELNTLFCIYALLFCFIYVYTKPKFKSVTLVLLSVIILQTTLLYNAWSQTPTEWILFHKNKQSILAHRNSRALTIYQSDTLNYVNAYPLKDYMLAKNMRTFNNSPLKSVYRIQGKSTLIVDSLSVYQVPSFKPHYVLLRNSPKLNLNRLIDSLNPNKIIADGSNYTSYIARWETTCKHKKIPFYHTGKKGAYNFKE</sequence>
<evidence type="ECO:0000313" key="10">
    <source>
        <dbReference type="EMBL" id="MDQ0333970.1"/>
    </source>
</evidence>
<dbReference type="InterPro" id="IPR025405">
    <property type="entry name" value="DUF4131"/>
</dbReference>
<comment type="subcellular location">
    <subcellularLocation>
        <location evidence="1">Cell membrane</location>
        <topology evidence="1">Multi-pass membrane protein</topology>
    </subcellularLocation>
</comment>
<dbReference type="RefSeq" id="WP_069727857.1">
    <property type="nucleotide sequence ID" value="NZ_JAGGJQ010000002.1"/>
</dbReference>
<dbReference type="PANTHER" id="PTHR30619">
    <property type="entry name" value="DNA INTERNALIZATION/COMPETENCE PROTEIN COMEC/REC2"/>
    <property type="match status" value="1"/>
</dbReference>
<dbReference type="InterPro" id="IPR004477">
    <property type="entry name" value="ComEC_N"/>
</dbReference>
<evidence type="ECO:0000259" key="8">
    <source>
        <dbReference type="Pfam" id="PF13567"/>
    </source>
</evidence>
<feature type="transmembrane region" description="Helical" evidence="6">
    <location>
        <begin position="285"/>
        <end position="301"/>
    </location>
</feature>
<dbReference type="Pfam" id="PF03772">
    <property type="entry name" value="Competence"/>
    <property type="match status" value="1"/>
</dbReference>
<reference evidence="9" key="1">
    <citation type="submission" date="2021-03" db="EMBL/GenBank/DDBJ databases">
        <title>Genomic Encyclopedia of Type Strains, Phase IV (KMG-IV): sequencing the most valuable type-strain genomes for metagenomic binning, comparative biology and taxonomic classification.</title>
        <authorList>
            <person name="Goeker M."/>
        </authorList>
    </citation>
    <scope>NUCLEOTIDE SEQUENCE</scope>
    <source>
        <strain evidence="9">DSM 15523</strain>
        <strain evidence="10 12">DSM 16476</strain>
    </source>
</reference>
<dbReference type="OrthoDB" id="9761531at2"/>
<proteinExistence type="predicted"/>
<dbReference type="Pfam" id="PF13567">
    <property type="entry name" value="DUF4131"/>
    <property type="match status" value="1"/>
</dbReference>
<evidence type="ECO:0000256" key="6">
    <source>
        <dbReference type="SAM" id="Phobius"/>
    </source>
</evidence>
<dbReference type="InterPro" id="IPR052159">
    <property type="entry name" value="Competence_DNA_uptake"/>
</dbReference>
<dbReference type="Proteomes" id="UP001231587">
    <property type="component" value="Unassembled WGS sequence"/>
</dbReference>
<keyword evidence="2" id="KW-1003">Cell membrane</keyword>
<evidence type="ECO:0000313" key="12">
    <source>
        <dbReference type="Proteomes" id="UP001231587"/>
    </source>
</evidence>
<feature type="transmembrane region" description="Helical" evidence="6">
    <location>
        <begin position="413"/>
        <end position="441"/>
    </location>
</feature>
<feature type="transmembrane region" description="Helical" evidence="6">
    <location>
        <begin position="506"/>
        <end position="525"/>
    </location>
</feature>
<feature type="domain" description="ComEC/Rec2-related protein" evidence="7">
    <location>
        <begin position="231"/>
        <end position="498"/>
    </location>
</feature>
<dbReference type="EMBL" id="JAGGJQ010000002">
    <property type="protein sequence ID" value="MBP1839193.1"/>
    <property type="molecule type" value="Genomic_DNA"/>
</dbReference>
<evidence type="ECO:0000313" key="9">
    <source>
        <dbReference type="EMBL" id="MBP1839193.1"/>
    </source>
</evidence>
<dbReference type="AlphaFoldDB" id="A0A9X1C8W5"/>
<evidence type="ECO:0000256" key="1">
    <source>
        <dbReference type="ARBA" id="ARBA00004651"/>
    </source>
</evidence>